<dbReference type="AlphaFoldDB" id="A0A972F6D9"/>
<sequence length="281" mass="31649">MSPALLPPPAWLQHALFDPILTLMAQSDFELPADLDELNALVRLHAPELRTRAGLPVRFGPQLSSEVGYEAHIDATGEVPTRPQNWHDYFNALAWRVWPRSKAMCNALHLRTIAAREVANLTGRGRQRDAMTQFDECGVLVVTSEPAIAAALADHAWHEAFWTRRPQLAGTTRFMVLGHASWDQLRAPFFGLCAKALYRVVSPAWFDLTPEMQQTEADEWLATEFERRGDLLDPRDFSPLPLMGVPGVTPDNKQEAYYADTRQFRPARRTARQTPEALGLT</sequence>
<comment type="caution">
    <text evidence="1">The sequence shown here is derived from an EMBL/GenBank/DDBJ whole genome shotgun (WGS) entry which is preliminary data.</text>
</comment>
<dbReference type="RefSeq" id="WP_168987140.1">
    <property type="nucleotide sequence ID" value="NZ_CAWPHM010000122.1"/>
</dbReference>
<organism evidence="1 2">
    <name type="scientific">Azoarcus taiwanensis</name>
    <dbReference type="NCBI Taxonomy" id="666964"/>
    <lineage>
        <taxon>Bacteria</taxon>
        <taxon>Pseudomonadati</taxon>
        <taxon>Pseudomonadota</taxon>
        <taxon>Betaproteobacteria</taxon>
        <taxon>Rhodocyclales</taxon>
        <taxon>Zoogloeaceae</taxon>
        <taxon>Azoarcus</taxon>
    </lineage>
</organism>
<dbReference type="InterPro" id="IPR021390">
    <property type="entry name" value="DUF3025"/>
</dbReference>
<accession>A0A972F6D9</accession>
<keyword evidence="2" id="KW-1185">Reference proteome</keyword>
<reference evidence="1" key="1">
    <citation type="submission" date="2019-12" db="EMBL/GenBank/DDBJ databases">
        <title>Comparative genomics gives insights into the taxonomy of the Azoarcus-Aromatoleum group and reveals separate origins of nif in the plant-associated Azoarcus and non-plant-associated Aromatoleum sub-groups.</title>
        <authorList>
            <person name="Lafos M."/>
            <person name="Maluk M."/>
            <person name="Batista M."/>
            <person name="Junghare M."/>
            <person name="Carmona M."/>
            <person name="Faoro H."/>
            <person name="Cruz L.M."/>
            <person name="Battistoni F."/>
            <person name="De Souza E."/>
            <person name="Pedrosa F."/>
            <person name="Chen W.-M."/>
            <person name="Poole P.S."/>
            <person name="Dixon R.A."/>
            <person name="James E.K."/>
        </authorList>
    </citation>
    <scope>NUCLEOTIDE SEQUENCE</scope>
    <source>
        <strain evidence="1">NSC3</strain>
    </source>
</reference>
<name>A0A972F6D9_9RHOO</name>
<evidence type="ECO:0000313" key="1">
    <source>
        <dbReference type="EMBL" id="NMG02351.1"/>
    </source>
</evidence>
<gene>
    <name evidence="1" type="ORF">GPA21_05120</name>
</gene>
<dbReference type="Proteomes" id="UP000599523">
    <property type="component" value="Unassembled WGS sequence"/>
</dbReference>
<dbReference type="Pfam" id="PF11227">
    <property type="entry name" value="DUF3025"/>
    <property type="match status" value="1"/>
</dbReference>
<dbReference type="EMBL" id="WTVM01000020">
    <property type="protein sequence ID" value="NMG02351.1"/>
    <property type="molecule type" value="Genomic_DNA"/>
</dbReference>
<protein>
    <submittedName>
        <fullName evidence="1">DUF3025 domain-containing protein</fullName>
    </submittedName>
</protein>
<proteinExistence type="predicted"/>
<evidence type="ECO:0000313" key="2">
    <source>
        <dbReference type="Proteomes" id="UP000599523"/>
    </source>
</evidence>